<organism evidence="2 3">
    <name type="scientific">Schizopora paradoxa</name>
    <dbReference type="NCBI Taxonomy" id="27342"/>
    <lineage>
        <taxon>Eukaryota</taxon>
        <taxon>Fungi</taxon>
        <taxon>Dikarya</taxon>
        <taxon>Basidiomycota</taxon>
        <taxon>Agaricomycotina</taxon>
        <taxon>Agaricomycetes</taxon>
        <taxon>Hymenochaetales</taxon>
        <taxon>Schizoporaceae</taxon>
        <taxon>Schizopora</taxon>
    </lineage>
</organism>
<reference evidence="2 3" key="1">
    <citation type="submission" date="2015-04" db="EMBL/GenBank/DDBJ databases">
        <title>Complete genome sequence of Schizopora paradoxa KUC8140, a cosmopolitan wood degrader in East Asia.</title>
        <authorList>
            <consortium name="DOE Joint Genome Institute"/>
            <person name="Min B."/>
            <person name="Park H."/>
            <person name="Jang Y."/>
            <person name="Kim J.-J."/>
            <person name="Kim K.H."/>
            <person name="Pangilinan J."/>
            <person name="Lipzen A."/>
            <person name="Riley R."/>
            <person name="Grigoriev I.V."/>
            <person name="Spatafora J.W."/>
            <person name="Choi I.-G."/>
        </authorList>
    </citation>
    <scope>NUCLEOTIDE SEQUENCE [LARGE SCALE GENOMIC DNA]</scope>
    <source>
        <strain evidence="2 3">KUC8140</strain>
    </source>
</reference>
<dbReference type="OrthoDB" id="2261329at2759"/>
<gene>
    <name evidence="2" type="ORF">SCHPADRAFT_826699</name>
</gene>
<dbReference type="STRING" id="27342.A0A0H2RRP5"/>
<name>A0A0H2RRP5_9AGAM</name>
<proteinExistence type="predicted"/>
<keyword evidence="1" id="KW-0175">Coiled coil</keyword>
<protein>
    <submittedName>
        <fullName evidence="2">Uncharacterized protein</fullName>
    </submittedName>
</protein>
<dbReference type="Proteomes" id="UP000053477">
    <property type="component" value="Unassembled WGS sequence"/>
</dbReference>
<dbReference type="EMBL" id="KQ085946">
    <property type="protein sequence ID" value="KLO14277.1"/>
    <property type="molecule type" value="Genomic_DNA"/>
</dbReference>
<dbReference type="AlphaFoldDB" id="A0A0H2RRP5"/>
<evidence type="ECO:0000256" key="1">
    <source>
        <dbReference type="SAM" id="Coils"/>
    </source>
</evidence>
<sequence>MKEATAINVQVHVEEFKKELSKEVMTMTCEVGRLQRERQMLEQQIADLFAFFAKQRAEMVRSQKRATNE</sequence>
<keyword evidence="3" id="KW-1185">Reference proteome</keyword>
<feature type="coiled-coil region" evidence="1">
    <location>
        <begin position="17"/>
        <end position="44"/>
    </location>
</feature>
<accession>A0A0H2RRP5</accession>
<evidence type="ECO:0000313" key="2">
    <source>
        <dbReference type="EMBL" id="KLO14277.1"/>
    </source>
</evidence>
<evidence type="ECO:0000313" key="3">
    <source>
        <dbReference type="Proteomes" id="UP000053477"/>
    </source>
</evidence>
<dbReference type="InParanoid" id="A0A0H2RRP5"/>